<organism evidence="11 12">
    <name type="scientific">Frischella perrara</name>
    <dbReference type="NCBI Taxonomy" id="1267021"/>
    <lineage>
        <taxon>Bacteria</taxon>
        <taxon>Pseudomonadati</taxon>
        <taxon>Pseudomonadota</taxon>
        <taxon>Gammaproteobacteria</taxon>
        <taxon>Orbales</taxon>
        <taxon>Orbaceae</taxon>
        <taxon>Frischella</taxon>
    </lineage>
</organism>
<reference evidence="11 12" key="1">
    <citation type="submission" date="2018-05" db="EMBL/GenBank/DDBJ databases">
        <title>Reference genomes for bee gut microbiota database.</title>
        <authorList>
            <person name="Ellegaard K.M."/>
        </authorList>
    </citation>
    <scope>NUCLEOTIDE SEQUENCE [LARGE SCALE GENOMIC DNA]</scope>
    <source>
        <strain evidence="11 12">ESL0167</strain>
    </source>
</reference>
<dbReference type="RefSeq" id="WP_110443566.1">
    <property type="nucleotide sequence ID" value="NZ_QGLM01000013.1"/>
</dbReference>
<dbReference type="NCBIfam" id="TIGR00797">
    <property type="entry name" value="matE"/>
    <property type="match status" value="1"/>
</dbReference>
<feature type="transmembrane region" description="Helical" evidence="10">
    <location>
        <begin position="429"/>
        <end position="446"/>
    </location>
</feature>
<feature type="transmembrane region" description="Helical" evidence="10">
    <location>
        <begin position="364"/>
        <end position="392"/>
    </location>
</feature>
<dbReference type="InterPro" id="IPR002528">
    <property type="entry name" value="MATE_fam"/>
</dbReference>
<feature type="transmembrane region" description="Helical" evidence="10">
    <location>
        <begin position="167"/>
        <end position="189"/>
    </location>
</feature>
<dbReference type="Pfam" id="PF01554">
    <property type="entry name" value="MatE"/>
    <property type="match status" value="2"/>
</dbReference>
<dbReference type="AlphaFoldDB" id="A0A318MRC7"/>
<comment type="caution">
    <text evidence="11">The sequence shown here is derived from an EMBL/GenBank/DDBJ whole genome shotgun (WGS) entry which is preliminary data.</text>
</comment>
<evidence type="ECO:0000256" key="3">
    <source>
        <dbReference type="ARBA" id="ARBA00022106"/>
    </source>
</evidence>
<gene>
    <name evidence="11" type="ORF">DKK76_06110</name>
</gene>
<feature type="transmembrane region" description="Helical" evidence="10">
    <location>
        <begin position="280"/>
        <end position="302"/>
    </location>
</feature>
<feature type="transmembrane region" description="Helical" evidence="10">
    <location>
        <begin position="323"/>
        <end position="344"/>
    </location>
</feature>
<feature type="transmembrane region" description="Helical" evidence="10">
    <location>
        <begin position="94"/>
        <end position="117"/>
    </location>
</feature>
<accession>A0A318MRC7</accession>
<dbReference type="InterPro" id="IPR045070">
    <property type="entry name" value="MATE_MepA-like"/>
</dbReference>
<evidence type="ECO:0000256" key="2">
    <source>
        <dbReference type="ARBA" id="ARBA00008417"/>
    </source>
</evidence>
<dbReference type="PANTHER" id="PTHR43823">
    <property type="entry name" value="SPORULATION PROTEIN YKVU"/>
    <property type="match status" value="1"/>
</dbReference>
<dbReference type="PANTHER" id="PTHR43823:SF3">
    <property type="entry name" value="MULTIDRUG EXPORT PROTEIN MEPA"/>
    <property type="match status" value="1"/>
</dbReference>
<sequence length="468" mass="51719">MTNQYRDFTDKKISTLFWQYALPAIIGTSVNTLYNIIDATLIGHFIGREALSATGLILPIMNFATAIGVLVGVGSASRISILLGQKAYDKAEKLVGTSFMLSLLLSGSALLTMLYFIDPLLYFVGASNVTHSYAKDFLEIFLPGSLFLTLAFNFNNMMRACGFPFKAMITMFISVIANIILAPIFIIIFDMGMQGAAIATTISMIISFLFVMHHFTNKKSTIRLYWHNIRLDLDSIKGILSIGMSPFAMQLAASVIVVFINWQLNNYAPISHINSDDAIAAYANANRLITLIIMIVIGVNQGMQPIVGYNYGCKNLKRVKETFFYAVKVATAITSIGFLLGMFFPHILVSAFSSDQDMIDLSSVALNFVTAAYVFVGFQMVTTSFFQCIGMATISIILSLSRQVLILLPMLYILPLFLGVNGVWAASPISDFLSTALAYIAIYWYFKSINKRHGLNKVPKTSNNKPQK</sequence>
<evidence type="ECO:0000313" key="11">
    <source>
        <dbReference type="EMBL" id="PXY95350.1"/>
    </source>
</evidence>
<keyword evidence="6 10" id="KW-0812">Transmembrane</keyword>
<keyword evidence="8 10" id="KW-0472">Membrane</keyword>
<feature type="transmembrane region" description="Helical" evidence="10">
    <location>
        <begin position="404"/>
        <end position="423"/>
    </location>
</feature>
<dbReference type="InterPro" id="IPR051327">
    <property type="entry name" value="MATE_MepA_subfamily"/>
</dbReference>
<evidence type="ECO:0000256" key="6">
    <source>
        <dbReference type="ARBA" id="ARBA00022692"/>
    </source>
</evidence>
<dbReference type="EMBL" id="QGLM01000013">
    <property type="protein sequence ID" value="PXY95350.1"/>
    <property type="molecule type" value="Genomic_DNA"/>
</dbReference>
<evidence type="ECO:0000256" key="7">
    <source>
        <dbReference type="ARBA" id="ARBA00022989"/>
    </source>
</evidence>
<feature type="transmembrane region" description="Helical" evidence="10">
    <location>
        <begin position="236"/>
        <end position="260"/>
    </location>
</feature>
<dbReference type="Proteomes" id="UP000247838">
    <property type="component" value="Unassembled WGS sequence"/>
</dbReference>
<dbReference type="PIRSF" id="PIRSF006603">
    <property type="entry name" value="DinF"/>
    <property type="match status" value="1"/>
</dbReference>
<dbReference type="GO" id="GO:0005886">
    <property type="term" value="C:plasma membrane"/>
    <property type="evidence" value="ECO:0007669"/>
    <property type="project" value="UniProtKB-SubCell"/>
</dbReference>
<name>A0A318MRC7_FRIPE</name>
<feature type="transmembrane region" description="Helical" evidence="10">
    <location>
        <begin position="52"/>
        <end position="73"/>
    </location>
</feature>
<evidence type="ECO:0000256" key="10">
    <source>
        <dbReference type="SAM" id="Phobius"/>
    </source>
</evidence>
<feature type="transmembrane region" description="Helical" evidence="10">
    <location>
        <begin position="20"/>
        <end position="46"/>
    </location>
</feature>
<feature type="transmembrane region" description="Helical" evidence="10">
    <location>
        <begin position="195"/>
        <end position="215"/>
    </location>
</feature>
<evidence type="ECO:0000256" key="1">
    <source>
        <dbReference type="ARBA" id="ARBA00004429"/>
    </source>
</evidence>
<evidence type="ECO:0000313" key="12">
    <source>
        <dbReference type="Proteomes" id="UP000247838"/>
    </source>
</evidence>
<evidence type="ECO:0000256" key="5">
    <source>
        <dbReference type="ARBA" id="ARBA00022475"/>
    </source>
</evidence>
<evidence type="ECO:0000256" key="9">
    <source>
        <dbReference type="ARBA" id="ARBA00023251"/>
    </source>
</evidence>
<evidence type="ECO:0000256" key="8">
    <source>
        <dbReference type="ARBA" id="ARBA00023136"/>
    </source>
</evidence>
<keyword evidence="5" id="KW-1003">Cell membrane</keyword>
<keyword evidence="4" id="KW-0813">Transport</keyword>
<proteinExistence type="inferred from homology"/>
<protein>
    <recommendedName>
        <fullName evidence="3">Multidrug export protein MepA</fullName>
    </recommendedName>
</protein>
<feature type="transmembrane region" description="Helical" evidence="10">
    <location>
        <begin position="137"/>
        <end position="155"/>
    </location>
</feature>
<dbReference type="CDD" id="cd13143">
    <property type="entry name" value="MATE_MepA_like"/>
    <property type="match status" value="1"/>
</dbReference>
<keyword evidence="9" id="KW-0046">Antibiotic resistance</keyword>
<dbReference type="InterPro" id="IPR048279">
    <property type="entry name" value="MdtK-like"/>
</dbReference>
<keyword evidence="7 10" id="KW-1133">Transmembrane helix</keyword>
<dbReference type="GO" id="GO:0015297">
    <property type="term" value="F:antiporter activity"/>
    <property type="evidence" value="ECO:0007669"/>
    <property type="project" value="InterPro"/>
</dbReference>
<dbReference type="GO" id="GO:0046677">
    <property type="term" value="P:response to antibiotic"/>
    <property type="evidence" value="ECO:0007669"/>
    <property type="project" value="UniProtKB-KW"/>
</dbReference>
<dbReference type="GO" id="GO:0042910">
    <property type="term" value="F:xenobiotic transmembrane transporter activity"/>
    <property type="evidence" value="ECO:0007669"/>
    <property type="project" value="InterPro"/>
</dbReference>
<evidence type="ECO:0000256" key="4">
    <source>
        <dbReference type="ARBA" id="ARBA00022448"/>
    </source>
</evidence>
<comment type="similarity">
    <text evidence="2">Belongs to the multi antimicrobial extrusion (MATE) (TC 2.A.66.1) family. MepA subfamily.</text>
</comment>
<comment type="subcellular location">
    <subcellularLocation>
        <location evidence="1">Cell inner membrane</location>
        <topology evidence="1">Multi-pass membrane protein</topology>
    </subcellularLocation>
</comment>